<comment type="catalytic activity">
    <reaction evidence="1">
        <text>S-ubiquitinyl-[E2 ubiquitin-conjugating enzyme]-L-cysteine + [acceptor protein]-L-lysine = [E2 ubiquitin-conjugating enzyme]-L-cysteine + N(6)-ubiquitinyl-[acceptor protein]-L-lysine.</text>
        <dbReference type="EC" id="2.3.2.27"/>
    </reaction>
</comment>
<evidence type="ECO:0000256" key="7">
    <source>
        <dbReference type="ARBA" id="ARBA00022833"/>
    </source>
</evidence>
<dbReference type="PROSITE" id="PS50089">
    <property type="entry name" value="ZF_RING_2"/>
    <property type="match status" value="1"/>
</dbReference>
<dbReference type="SUPFAM" id="SSF57850">
    <property type="entry name" value="RING/U-box"/>
    <property type="match status" value="1"/>
</dbReference>
<dbReference type="Pfam" id="PF13639">
    <property type="entry name" value="zf-RING_2"/>
    <property type="match status" value="1"/>
</dbReference>
<sequence>MASVSYLQRQRQDADEDAVHHRSHPIQSLTLDSLPYWSQEFHFFSSDPDFASHDEFSFPDALIAEGPDPFDDRENQVNFVIDLFHQRVEQSQVMSNSTNANHDNNDDGDVNDNSNNDSDSNAVDLVSDALTELGFGVIDGTLELDMDDLELDLGLGFSSVEIQEDGNSGFVFDTIGGSVVEIDVGGDDDDFFEERRVSALETSGAASTVSVVEPYRESVHLVGFEFDSEDDDNENDNGALAIDLNSGDEYGLDRVDDYDEDEDDVSVTIPLCLDSMQLEDRGETNEDEWEEVDADEREVFSVHYDDENSVSLSFSPVMAQEDAVERASGIGNFGWQVLLHNLHSNNLETNPEMDDNADPYFGDQDDYIHTSEYEMLFGQFVENENAFLGRPPASKSVVENLPSVVVTKEDVECNNALCAVCKDDINIGEMVKQLPCAHRYHGDCIVPWLGIRNTCPVCRHELPTDDSEYERRRSQRAGRAL</sequence>
<keyword evidence="12" id="KW-1185">Reference proteome</keyword>
<evidence type="ECO:0000256" key="5">
    <source>
        <dbReference type="ARBA" id="ARBA00022771"/>
    </source>
</evidence>
<dbReference type="PANTHER" id="PTHR15710">
    <property type="entry name" value="E3 UBIQUITIN-PROTEIN LIGASE PRAJA"/>
    <property type="match status" value="1"/>
</dbReference>
<evidence type="ECO:0000256" key="2">
    <source>
        <dbReference type="ARBA" id="ARBA00012483"/>
    </source>
</evidence>
<dbReference type="InterPro" id="IPR013083">
    <property type="entry name" value="Znf_RING/FYVE/PHD"/>
</dbReference>
<keyword evidence="7" id="KW-0862">Zinc</keyword>
<dbReference type="GO" id="GO:0061630">
    <property type="term" value="F:ubiquitin protein ligase activity"/>
    <property type="evidence" value="ECO:0007669"/>
    <property type="project" value="UniProtKB-EC"/>
</dbReference>
<dbReference type="FunFam" id="3.30.40.10:FF:000022">
    <property type="entry name" value="E3 ubiquitin-protein ligase RING1-like"/>
    <property type="match status" value="1"/>
</dbReference>
<reference evidence="11 12" key="1">
    <citation type="journal article" date="2021" name="Commun. Biol.">
        <title>The genome of Shorea leprosula (Dipterocarpaceae) highlights the ecological relevance of drought in aseasonal tropical rainforests.</title>
        <authorList>
            <person name="Ng K.K.S."/>
            <person name="Kobayashi M.J."/>
            <person name="Fawcett J.A."/>
            <person name="Hatakeyama M."/>
            <person name="Paape T."/>
            <person name="Ng C.H."/>
            <person name="Ang C.C."/>
            <person name="Tnah L.H."/>
            <person name="Lee C.T."/>
            <person name="Nishiyama T."/>
            <person name="Sese J."/>
            <person name="O'Brien M.J."/>
            <person name="Copetti D."/>
            <person name="Mohd Noor M.I."/>
            <person name="Ong R.C."/>
            <person name="Putra M."/>
            <person name="Sireger I.Z."/>
            <person name="Indrioko S."/>
            <person name="Kosugi Y."/>
            <person name="Izuno A."/>
            <person name="Isagi Y."/>
            <person name="Lee S.L."/>
            <person name="Shimizu K.K."/>
        </authorList>
    </citation>
    <scope>NUCLEOTIDE SEQUENCE [LARGE SCALE GENOMIC DNA]</scope>
    <source>
        <strain evidence="11">214</strain>
    </source>
</reference>
<dbReference type="GO" id="GO:0005737">
    <property type="term" value="C:cytoplasm"/>
    <property type="evidence" value="ECO:0007669"/>
    <property type="project" value="TreeGrafter"/>
</dbReference>
<evidence type="ECO:0000313" key="12">
    <source>
        <dbReference type="Proteomes" id="UP001054252"/>
    </source>
</evidence>
<dbReference type="GO" id="GO:0016567">
    <property type="term" value="P:protein ubiquitination"/>
    <property type="evidence" value="ECO:0007669"/>
    <property type="project" value="TreeGrafter"/>
</dbReference>
<dbReference type="GO" id="GO:0008270">
    <property type="term" value="F:zinc ion binding"/>
    <property type="evidence" value="ECO:0007669"/>
    <property type="project" value="UniProtKB-KW"/>
</dbReference>
<dbReference type="EMBL" id="BPVZ01000068">
    <property type="protein sequence ID" value="GKV25161.1"/>
    <property type="molecule type" value="Genomic_DNA"/>
</dbReference>
<dbReference type="PANTHER" id="PTHR15710:SF108">
    <property type="entry name" value="OS03G0286100 PROTEIN"/>
    <property type="match status" value="1"/>
</dbReference>
<protein>
    <recommendedName>
        <fullName evidence="2">RING-type E3 ubiquitin transferase</fullName>
        <ecNumber evidence="2">2.3.2.27</ecNumber>
    </recommendedName>
</protein>
<feature type="region of interest" description="Disordered" evidence="9">
    <location>
        <begin position="1"/>
        <end position="22"/>
    </location>
</feature>
<comment type="caution">
    <text evidence="11">The sequence shown here is derived from an EMBL/GenBank/DDBJ whole genome shotgun (WGS) entry which is preliminary data.</text>
</comment>
<keyword evidence="3" id="KW-0808">Transferase</keyword>
<proteinExistence type="predicted"/>
<evidence type="ECO:0000256" key="3">
    <source>
        <dbReference type="ARBA" id="ARBA00022679"/>
    </source>
</evidence>
<evidence type="ECO:0000256" key="4">
    <source>
        <dbReference type="ARBA" id="ARBA00022723"/>
    </source>
</evidence>
<keyword evidence="6" id="KW-0833">Ubl conjugation pathway</keyword>
<dbReference type="EC" id="2.3.2.27" evidence="2"/>
<dbReference type="Gene3D" id="3.30.40.10">
    <property type="entry name" value="Zinc/RING finger domain, C3HC4 (zinc finger)"/>
    <property type="match status" value="1"/>
</dbReference>
<dbReference type="Proteomes" id="UP001054252">
    <property type="component" value="Unassembled WGS sequence"/>
</dbReference>
<gene>
    <name evidence="11" type="ORF">SLEP1_g34639</name>
</gene>
<evidence type="ECO:0000256" key="8">
    <source>
        <dbReference type="PROSITE-ProRule" id="PRU00175"/>
    </source>
</evidence>
<dbReference type="SMART" id="SM00184">
    <property type="entry name" value="RING"/>
    <property type="match status" value="1"/>
</dbReference>
<evidence type="ECO:0000256" key="6">
    <source>
        <dbReference type="ARBA" id="ARBA00022786"/>
    </source>
</evidence>
<evidence type="ECO:0000256" key="9">
    <source>
        <dbReference type="SAM" id="MobiDB-lite"/>
    </source>
</evidence>
<feature type="domain" description="RING-type" evidence="10">
    <location>
        <begin position="418"/>
        <end position="459"/>
    </location>
</feature>
<dbReference type="AlphaFoldDB" id="A0AAV5KKM1"/>
<feature type="region of interest" description="Disordered" evidence="9">
    <location>
        <begin position="92"/>
        <end position="122"/>
    </location>
</feature>
<organism evidence="11 12">
    <name type="scientific">Rubroshorea leprosula</name>
    <dbReference type="NCBI Taxonomy" id="152421"/>
    <lineage>
        <taxon>Eukaryota</taxon>
        <taxon>Viridiplantae</taxon>
        <taxon>Streptophyta</taxon>
        <taxon>Embryophyta</taxon>
        <taxon>Tracheophyta</taxon>
        <taxon>Spermatophyta</taxon>
        <taxon>Magnoliopsida</taxon>
        <taxon>eudicotyledons</taxon>
        <taxon>Gunneridae</taxon>
        <taxon>Pentapetalae</taxon>
        <taxon>rosids</taxon>
        <taxon>malvids</taxon>
        <taxon>Malvales</taxon>
        <taxon>Dipterocarpaceae</taxon>
        <taxon>Rubroshorea</taxon>
    </lineage>
</organism>
<accession>A0AAV5KKM1</accession>
<feature type="compositionally biased region" description="Basic and acidic residues" evidence="9">
    <location>
        <begin position="10"/>
        <end position="20"/>
    </location>
</feature>
<evidence type="ECO:0000256" key="1">
    <source>
        <dbReference type="ARBA" id="ARBA00000900"/>
    </source>
</evidence>
<keyword evidence="4" id="KW-0479">Metal-binding</keyword>
<name>A0AAV5KKM1_9ROSI</name>
<evidence type="ECO:0000259" key="10">
    <source>
        <dbReference type="PROSITE" id="PS50089"/>
    </source>
</evidence>
<evidence type="ECO:0000313" key="11">
    <source>
        <dbReference type="EMBL" id="GKV25161.1"/>
    </source>
</evidence>
<keyword evidence="5 8" id="KW-0863">Zinc-finger</keyword>
<feature type="compositionally biased region" description="Low complexity" evidence="9">
    <location>
        <begin position="111"/>
        <end position="122"/>
    </location>
</feature>
<dbReference type="InterPro" id="IPR001841">
    <property type="entry name" value="Znf_RING"/>
</dbReference>